<dbReference type="EMBL" id="CM037617">
    <property type="protein sequence ID" value="KAH8005362.1"/>
    <property type="molecule type" value="Genomic_DNA"/>
</dbReference>
<name>A0ACB8FJH0_9SAUR</name>
<dbReference type="Proteomes" id="UP000827872">
    <property type="component" value="Linkage Group LG04"/>
</dbReference>
<organism evidence="1 2">
    <name type="scientific">Sphaerodactylus townsendi</name>
    <dbReference type="NCBI Taxonomy" id="933632"/>
    <lineage>
        <taxon>Eukaryota</taxon>
        <taxon>Metazoa</taxon>
        <taxon>Chordata</taxon>
        <taxon>Craniata</taxon>
        <taxon>Vertebrata</taxon>
        <taxon>Euteleostomi</taxon>
        <taxon>Lepidosauria</taxon>
        <taxon>Squamata</taxon>
        <taxon>Bifurcata</taxon>
        <taxon>Gekkota</taxon>
        <taxon>Sphaerodactylidae</taxon>
        <taxon>Sphaerodactylus</taxon>
    </lineage>
</organism>
<accession>A0ACB8FJH0</accession>
<sequence>MRASFAMKERPFIFGQQLSLYMAAAEAAWRGGQGRGEEQGQAAEGGQAQQQWHLQLPCHAHSPPQGGSKGGKVGEQGKAGGWVVGSSLRWRRLVVRMMQEREKEGVIWSCTALGAVEVGIPSKLTRLPVLACEAGEVAHPARRCPYSKAQSLSPGSTREAASRSSHGGGGDEGKPPRARAPFLCLAGAVRFSPSPLQQHLRLSPTAQRKRGGEGKETGPSAPRKSFPKNDDDGLESRPGINSHAG</sequence>
<evidence type="ECO:0000313" key="1">
    <source>
        <dbReference type="EMBL" id="KAH8005362.1"/>
    </source>
</evidence>
<evidence type="ECO:0000313" key="2">
    <source>
        <dbReference type="Proteomes" id="UP000827872"/>
    </source>
</evidence>
<proteinExistence type="predicted"/>
<reference evidence="1" key="1">
    <citation type="submission" date="2021-08" db="EMBL/GenBank/DDBJ databases">
        <title>The first chromosome-level gecko genome reveals the dynamic sex chromosomes of Neotropical dwarf geckos (Sphaerodactylidae: Sphaerodactylus).</title>
        <authorList>
            <person name="Pinto B.J."/>
            <person name="Keating S.E."/>
            <person name="Gamble T."/>
        </authorList>
    </citation>
    <scope>NUCLEOTIDE SEQUENCE</scope>
    <source>
        <strain evidence="1">TG3544</strain>
    </source>
</reference>
<keyword evidence="2" id="KW-1185">Reference proteome</keyword>
<protein>
    <submittedName>
        <fullName evidence="1">Uncharacterized protein</fullName>
    </submittedName>
</protein>
<comment type="caution">
    <text evidence="1">The sequence shown here is derived from an EMBL/GenBank/DDBJ whole genome shotgun (WGS) entry which is preliminary data.</text>
</comment>
<gene>
    <name evidence="1" type="ORF">K3G42_026727</name>
</gene>